<reference evidence="1" key="1">
    <citation type="journal article" date="2020" name="Stud. Mycol.">
        <title>101 Dothideomycetes genomes: a test case for predicting lifestyles and emergence of pathogens.</title>
        <authorList>
            <person name="Haridas S."/>
            <person name="Albert R."/>
            <person name="Binder M."/>
            <person name="Bloem J."/>
            <person name="Labutti K."/>
            <person name="Salamov A."/>
            <person name="Andreopoulos B."/>
            <person name="Baker S."/>
            <person name="Barry K."/>
            <person name="Bills G."/>
            <person name="Bluhm B."/>
            <person name="Cannon C."/>
            <person name="Castanera R."/>
            <person name="Culley D."/>
            <person name="Daum C."/>
            <person name="Ezra D."/>
            <person name="Gonzalez J."/>
            <person name="Henrissat B."/>
            <person name="Kuo A."/>
            <person name="Liang C."/>
            <person name="Lipzen A."/>
            <person name="Lutzoni F."/>
            <person name="Magnuson J."/>
            <person name="Mondo S."/>
            <person name="Nolan M."/>
            <person name="Ohm R."/>
            <person name="Pangilinan J."/>
            <person name="Park H.-J."/>
            <person name="Ramirez L."/>
            <person name="Alfaro M."/>
            <person name="Sun H."/>
            <person name="Tritt A."/>
            <person name="Yoshinaga Y."/>
            <person name="Zwiers L.-H."/>
            <person name="Turgeon B."/>
            <person name="Goodwin S."/>
            <person name="Spatafora J."/>
            <person name="Crous P."/>
            <person name="Grigoriev I."/>
        </authorList>
    </citation>
    <scope>NUCLEOTIDE SEQUENCE</scope>
    <source>
        <strain evidence="1">ATCC 200398</strain>
    </source>
</reference>
<keyword evidence="2" id="KW-1185">Reference proteome</keyword>
<evidence type="ECO:0000313" key="2">
    <source>
        <dbReference type="Proteomes" id="UP000799755"/>
    </source>
</evidence>
<proteinExistence type="predicted"/>
<accession>A0ACB6R9R5</accession>
<organism evidence="1 2">
    <name type="scientific">Lindgomyces ingoldianus</name>
    <dbReference type="NCBI Taxonomy" id="673940"/>
    <lineage>
        <taxon>Eukaryota</taxon>
        <taxon>Fungi</taxon>
        <taxon>Dikarya</taxon>
        <taxon>Ascomycota</taxon>
        <taxon>Pezizomycotina</taxon>
        <taxon>Dothideomycetes</taxon>
        <taxon>Pleosporomycetidae</taxon>
        <taxon>Pleosporales</taxon>
        <taxon>Lindgomycetaceae</taxon>
        <taxon>Lindgomyces</taxon>
    </lineage>
</organism>
<dbReference type="EMBL" id="MU003495">
    <property type="protein sequence ID" value="KAF2475832.1"/>
    <property type="molecule type" value="Genomic_DNA"/>
</dbReference>
<name>A0ACB6R9R5_9PLEO</name>
<comment type="caution">
    <text evidence="1">The sequence shown here is derived from an EMBL/GenBank/DDBJ whole genome shotgun (WGS) entry which is preliminary data.</text>
</comment>
<protein>
    <submittedName>
        <fullName evidence="1">Uncharacterized protein</fullName>
    </submittedName>
</protein>
<gene>
    <name evidence="1" type="ORF">BDR25DRAFT_331561</name>
</gene>
<dbReference type="Proteomes" id="UP000799755">
    <property type="component" value="Unassembled WGS sequence"/>
</dbReference>
<evidence type="ECO:0000313" key="1">
    <source>
        <dbReference type="EMBL" id="KAF2475832.1"/>
    </source>
</evidence>
<sequence>MSHSTSQPSSSAATSATTNLSRCLSIKTTAKSAQNTNPFPPSDIKLFVTNLRLLDLDLRADWPNITVQTFSSKNADQKQRIGGVEWALFRLLEIWDPVETSQKLQPFFPPLEPLQSLNLRAALYRCLNELKKIGILGRESVLRKTMLDECKGEKFYEILALFSTAVLKKHLAAQRRAKRQAAPVARKLSTDPALPRDQQASLLPLAIAHKAALTNILRRKHEKRTRYTQFDRLLQEKAATPRYRKSSIPQNDTAAIKKQLRDNWIGNQKWLDTMLHGDDIQVEDAFLNRPFKDVWRMVQNGRKLQDASPDTGLLENLQSRVQEQQARLQKWKRFHEKLREEVEAQPPPPRTQALEEAFRFDDHLKLQLRSTKPSDMDPVQRNPLSVEYQDIISEMESELLEVSKARNNRSTITHVTRRGSSFSTSPTRRRKSRSDSASKRPTSSHTEKLTRPAPPSKKQSKESMPPPSSRREPTATPTDSDATLVGHPSISLSPLSNATETTIQNHFDGTQDTSEPLPMVSTPPRLAIQTTQPRSPSPPPSSYFPSEPPVLEPPSLSHEDLLAEQILSSVANATPSPVKKQPRLSLVERTRMSMAHANSFPSIDESPPDSNPLPSLSTIATAEPPAPLDRRTSLLERTRLSMAAMSQNPQAAQRKKDKRKSLRTSLYPINQFDTPRNRKSIHAIEEARSGERTPKEELFSDEVDYERVFKSRPKIAQSPVFSPEDGDRDAETGSEQYDEGEGKGGGDRDVSSLGIDEDGTEDMYDEGVTGVDLADVDADEDEDGFTQTWENSPSRRVRGGRST</sequence>